<dbReference type="Pfam" id="PF19029">
    <property type="entry name" value="DUF883_C"/>
    <property type="match status" value="1"/>
</dbReference>
<dbReference type="PANTHER" id="PTHR35893:SF3">
    <property type="entry name" value="INNER MEMBRANE PROTEIN"/>
    <property type="match status" value="1"/>
</dbReference>
<evidence type="ECO:0000256" key="6">
    <source>
        <dbReference type="ARBA" id="ARBA00022989"/>
    </source>
</evidence>
<dbReference type="GO" id="GO:0043022">
    <property type="term" value="F:ribosome binding"/>
    <property type="evidence" value="ECO:0007669"/>
    <property type="project" value="InterPro"/>
</dbReference>
<dbReference type="GO" id="GO:0005886">
    <property type="term" value="C:plasma membrane"/>
    <property type="evidence" value="ECO:0007669"/>
    <property type="project" value="UniProtKB-SubCell"/>
</dbReference>
<accession>A0A2U8FTN3</accession>
<evidence type="ECO:0000313" key="10">
    <source>
        <dbReference type="EMBL" id="AWI54237.1"/>
    </source>
</evidence>
<feature type="domain" description="DUF883" evidence="9">
    <location>
        <begin position="74"/>
        <end position="103"/>
    </location>
</feature>
<comment type="similarity">
    <text evidence="2">Belongs to the ElaB/YgaM/YqjD family.</text>
</comment>
<dbReference type="InterPro" id="IPR043604">
    <property type="entry name" value="DUF883_N"/>
</dbReference>
<keyword evidence="3" id="KW-1003">Cell membrane</keyword>
<sequence length="103" mass="10694">MNDMSAAQKDILVADLKRVLADAEALLKATAGEGADELVHVRDRLQATLSHAKDGLIEAQAAVVDKAKAAAKATDGYVHENPWKAIGVAAGVGLLLGVVIGRR</sequence>
<proteinExistence type="inferred from homology"/>
<dbReference type="RefSeq" id="WP_109037233.1">
    <property type="nucleotide sequence ID" value="NZ_CP029210.1"/>
</dbReference>
<evidence type="ECO:0000256" key="4">
    <source>
        <dbReference type="ARBA" id="ARBA00022519"/>
    </source>
</evidence>
<keyword evidence="11" id="KW-1185">Reference proteome</keyword>
<reference evidence="10 11" key="1">
    <citation type="submission" date="2018-05" db="EMBL/GenBank/DDBJ databases">
        <title>complete genome sequence of Aquabacterium olei NBRC 110486.</title>
        <authorList>
            <person name="Tang B."/>
            <person name="Chang J."/>
            <person name="Zhang L."/>
            <person name="Yang H."/>
        </authorList>
    </citation>
    <scope>NUCLEOTIDE SEQUENCE [LARGE SCALE GENOMIC DNA]</scope>
    <source>
        <strain evidence="10 11">NBRC 110486</strain>
    </source>
</reference>
<evidence type="ECO:0000256" key="2">
    <source>
        <dbReference type="ARBA" id="ARBA00010423"/>
    </source>
</evidence>
<name>A0A2U8FTN3_9BURK</name>
<keyword evidence="6" id="KW-1133">Transmembrane helix</keyword>
<protein>
    <submittedName>
        <fullName evidence="10">DUF883 domain-containing protein</fullName>
    </submittedName>
</protein>
<keyword evidence="5" id="KW-0812">Transmembrane</keyword>
<dbReference type="PANTHER" id="PTHR35893">
    <property type="entry name" value="INNER MEMBRANE PROTEIN-RELATED"/>
    <property type="match status" value="1"/>
</dbReference>
<evidence type="ECO:0000313" key="11">
    <source>
        <dbReference type="Proteomes" id="UP000244892"/>
    </source>
</evidence>
<evidence type="ECO:0000256" key="5">
    <source>
        <dbReference type="ARBA" id="ARBA00022692"/>
    </source>
</evidence>
<dbReference type="Proteomes" id="UP000244892">
    <property type="component" value="Chromosome"/>
</dbReference>
<dbReference type="OrthoDB" id="9181874at2"/>
<feature type="domain" description="DUF883" evidence="8">
    <location>
        <begin position="14"/>
        <end position="60"/>
    </location>
</feature>
<evidence type="ECO:0000259" key="8">
    <source>
        <dbReference type="Pfam" id="PF05957"/>
    </source>
</evidence>
<dbReference type="EMBL" id="CP029210">
    <property type="protein sequence ID" value="AWI54237.1"/>
    <property type="molecule type" value="Genomic_DNA"/>
</dbReference>
<dbReference type="Pfam" id="PF05957">
    <property type="entry name" value="DUF883"/>
    <property type="match status" value="1"/>
</dbReference>
<keyword evidence="7" id="KW-0472">Membrane</keyword>
<dbReference type="AlphaFoldDB" id="A0A2U8FTN3"/>
<dbReference type="InterPro" id="IPR010279">
    <property type="entry name" value="YqjD/ElaB"/>
</dbReference>
<evidence type="ECO:0000256" key="3">
    <source>
        <dbReference type="ARBA" id="ARBA00022475"/>
    </source>
</evidence>
<gene>
    <name evidence="10" type="ORF">DEH84_12995</name>
</gene>
<evidence type="ECO:0000256" key="1">
    <source>
        <dbReference type="ARBA" id="ARBA00004377"/>
    </source>
</evidence>
<evidence type="ECO:0000259" key="9">
    <source>
        <dbReference type="Pfam" id="PF19029"/>
    </source>
</evidence>
<organism evidence="10 11">
    <name type="scientific">Aquabacterium olei</name>
    <dbReference type="NCBI Taxonomy" id="1296669"/>
    <lineage>
        <taxon>Bacteria</taxon>
        <taxon>Pseudomonadati</taxon>
        <taxon>Pseudomonadota</taxon>
        <taxon>Betaproteobacteria</taxon>
        <taxon>Burkholderiales</taxon>
        <taxon>Aquabacterium</taxon>
    </lineage>
</organism>
<comment type="subcellular location">
    <subcellularLocation>
        <location evidence="1">Cell inner membrane</location>
        <topology evidence="1">Single-pass membrane protein</topology>
    </subcellularLocation>
</comment>
<evidence type="ECO:0000256" key="7">
    <source>
        <dbReference type="ARBA" id="ARBA00023136"/>
    </source>
</evidence>
<dbReference type="InterPro" id="IPR043605">
    <property type="entry name" value="DUF883_C"/>
</dbReference>
<keyword evidence="4" id="KW-0997">Cell inner membrane</keyword>
<dbReference type="KEGG" id="aon:DEH84_12995"/>